<keyword evidence="1" id="KW-1133">Transmembrane helix</keyword>
<evidence type="ECO:0000313" key="3">
    <source>
        <dbReference type="Proteomes" id="UP000824091"/>
    </source>
</evidence>
<gene>
    <name evidence="2" type="ORF">IAD16_09800</name>
</gene>
<dbReference type="AlphaFoldDB" id="A0A9D1I5Z1"/>
<sequence>MIPNYDIIRMIWQNLTYIGYAAALLATVWLANFLLELYYSRIVIKKCGTVADCLSGVIRFLAVCAGVTLLTVAISAFPPFLSAVGLKMPDEYVEAMSVLAIVALFARSIYEYAACAVKKLDRILDDELEDFNPETEDNEQTV</sequence>
<comment type="caution">
    <text evidence="2">The sequence shown here is derived from an EMBL/GenBank/DDBJ whole genome shotgun (WGS) entry which is preliminary data.</text>
</comment>
<feature type="transmembrane region" description="Helical" evidence="1">
    <location>
        <begin position="92"/>
        <end position="110"/>
    </location>
</feature>
<keyword evidence="1" id="KW-0472">Membrane</keyword>
<proteinExistence type="predicted"/>
<name>A0A9D1I5Z1_9FIRM</name>
<keyword evidence="1" id="KW-0812">Transmembrane</keyword>
<reference evidence="2" key="2">
    <citation type="journal article" date="2021" name="PeerJ">
        <title>Extensive microbial diversity within the chicken gut microbiome revealed by metagenomics and culture.</title>
        <authorList>
            <person name="Gilroy R."/>
            <person name="Ravi A."/>
            <person name="Getino M."/>
            <person name="Pursley I."/>
            <person name="Horton D.L."/>
            <person name="Alikhan N.F."/>
            <person name="Baker D."/>
            <person name="Gharbi K."/>
            <person name="Hall N."/>
            <person name="Watson M."/>
            <person name="Adriaenssens E.M."/>
            <person name="Foster-Nyarko E."/>
            <person name="Jarju S."/>
            <person name="Secka A."/>
            <person name="Antonio M."/>
            <person name="Oren A."/>
            <person name="Chaudhuri R.R."/>
            <person name="La Ragione R."/>
            <person name="Hildebrand F."/>
            <person name="Pallen M.J."/>
        </authorList>
    </citation>
    <scope>NUCLEOTIDE SEQUENCE</scope>
    <source>
        <strain evidence="2">11300</strain>
    </source>
</reference>
<organism evidence="2 3">
    <name type="scientific">Candidatus Fimisoma avicola</name>
    <dbReference type="NCBI Taxonomy" id="2840826"/>
    <lineage>
        <taxon>Bacteria</taxon>
        <taxon>Bacillati</taxon>
        <taxon>Bacillota</taxon>
        <taxon>Clostridia</taxon>
        <taxon>Eubacteriales</taxon>
        <taxon>Candidatus Fimisoma</taxon>
    </lineage>
</organism>
<evidence type="ECO:0000256" key="1">
    <source>
        <dbReference type="SAM" id="Phobius"/>
    </source>
</evidence>
<accession>A0A9D1I5Z1</accession>
<evidence type="ECO:0000313" key="2">
    <source>
        <dbReference type="EMBL" id="HIU28649.1"/>
    </source>
</evidence>
<feature type="transmembrane region" description="Helical" evidence="1">
    <location>
        <begin position="60"/>
        <end position="80"/>
    </location>
</feature>
<protein>
    <submittedName>
        <fullName evidence="2">Uncharacterized protein</fullName>
    </submittedName>
</protein>
<reference evidence="2" key="1">
    <citation type="submission" date="2020-10" db="EMBL/GenBank/DDBJ databases">
        <authorList>
            <person name="Gilroy R."/>
        </authorList>
    </citation>
    <scope>NUCLEOTIDE SEQUENCE</scope>
    <source>
        <strain evidence="2">11300</strain>
    </source>
</reference>
<dbReference type="Proteomes" id="UP000824091">
    <property type="component" value="Unassembled WGS sequence"/>
</dbReference>
<feature type="transmembrane region" description="Helical" evidence="1">
    <location>
        <begin position="17"/>
        <end position="39"/>
    </location>
</feature>
<dbReference type="EMBL" id="DVMO01000151">
    <property type="protein sequence ID" value="HIU28649.1"/>
    <property type="molecule type" value="Genomic_DNA"/>
</dbReference>